<accession>A0AAV2GNG0</accession>
<evidence type="ECO:0000313" key="2">
    <source>
        <dbReference type="Proteomes" id="UP001497516"/>
    </source>
</evidence>
<name>A0AAV2GNG0_9ROSI</name>
<dbReference type="Proteomes" id="UP001497516">
    <property type="component" value="Chromosome 9"/>
</dbReference>
<organism evidence="1 2">
    <name type="scientific">Linum trigynum</name>
    <dbReference type="NCBI Taxonomy" id="586398"/>
    <lineage>
        <taxon>Eukaryota</taxon>
        <taxon>Viridiplantae</taxon>
        <taxon>Streptophyta</taxon>
        <taxon>Embryophyta</taxon>
        <taxon>Tracheophyta</taxon>
        <taxon>Spermatophyta</taxon>
        <taxon>Magnoliopsida</taxon>
        <taxon>eudicotyledons</taxon>
        <taxon>Gunneridae</taxon>
        <taxon>Pentapetalae</taxon>
        <taxon>rosids</taxon>
        <taxon>fabids</taxon>
        <taxon>Malpighiales</taxon>
        <taxon>Linaceae</taxon>
        <taxon>Linum</taxon>
    </lineage>
</organism>
<reference evidence="1 2" key="1">
    <citation type="submission" date="2024-04" db="EMBL/GenBank/DDBJ databases">
        <authorList>
            <person name="Fracassetti M."/>
        </authorList>
    </citation>
    <scope>NUCLEOTIDE SEQUENCE [LARGE SCALE GENOMIC DNA]</scope>
</reference>
<dbReference type="EMBL" id="OZ034822">
    <property type="protein sequence ID" value="CAL1411669.1"/>
    <property type="molecule type" value="Genomic_DNA"/>
</dbReference>
<protein>
    <submittedName>
        <fullName evidence="1">Uncharacterized protein</fullName>
    </submittedName>
</protein>
<dbReference type="AlphaFoldDB" id="A0AAV2GNG0"/>
<gene>
    <name evidence="1" type="ORF">LTRI10_LOCUS51011</name>
</gene>
<proteinExistence type="predicted"/>
<sequence length="102" mass="11210">MAAAADCAPLGVVGSGSPWVSLFGIALDSRLDYYETEFIDGVLRILRLVIEEVSKLRANSLVGQFLWHPASISSIRFLANWLWGRDGEVRISKLGDNMPVGF</sequence>
<keyword evidence="2" id="KW-1185">Reference proteome</keyword>
<evidence type="ECO:0000313" key="1">
    <source>
        <dbReference type="EMBL" id="CAL1411669.1"/>
    </source>
</evidence>